<evidence type="ECO:0000313" key="2">
    <source>
        <dbReference type="Proteomes" id="UP000789941"/>
    </source>
</evidence>
<accession>A0A5E4LM90</accession>
<proteinExistence type="predicted"/>
<dbReference type="Proteomes" id="UP000789941">
    <property type="component" value="Unassembled WGS sequence"/>
</dbReference>
<dbReference type="AlphaFoldDB" id="A0A5E4LM90"/>
<reference evidence="1 2" key="1">
    <citation type="submission" date="2019-08" db="EMBL/GenBank/DDBJ databases">
        <authorList>
            <person name="Vazquez-Campos X."/>
        </authorList>
    </citation>
    <scope>NUCLEOTIDE SEQUENCE [LARGE SCALE GENOMIC DNA]</scope>
    <source>
        <strain evidence="1">LFW-283_2</strain>
    </source>
</reference>
<evidence type="ECO:0000313" key="1">
    <source>
        <dbReference type="EMBL" id="VVC03150.1"/>
    </source>
</evidence>
<name>A0A5E4LM90_9ARCH</name>
<sequence>MNGMVGRASESRDKTLRDVTGVDFSSVKYAKKWKERLDSMLEHKQNVL</sequence>
<dbReference type="EMBL" id="CABMJJ010000007">
    <property type="protein sequence ID" value="VVC03150.1"/>
    <property type="molecule type" value="Genomic_DNA"/>
</dbReference>
<gene>
    <name evidence="1" type="ORF">LFW2832_00200</name>
</gene>
<protein>
    <submittedName>
        <fullName evidence="1">Uncharacterized protein</fullName>
    </submittedName>
</protein>
<organism evidence="1 2">
    <name type="scientific">Candidatus Bilamarchaeum dharawalense</name>
    <dbReference type="NCBI Taxonomy" id="2885759"/>
    <lineage>
        <taxon>Archaea</taxon>
        <taxon>Candidatus Micrarchaeota</taxon>
        <taxon>Candidatus Micrarchaeia</taxon>
        <taxon>Candidatus Anstonellales</taxon>
        <taxon>Candidatus Bilamarchaeaceae</taxon>
        <taxon>Candidatus Bilamarchaeum</taxon>
    </lineage>
</organism>
<comment type="caution">
    <text evidence="1">The sequence shown here is derived from an EMBL/GenBank/DDBJ whole genome shotgun (WGS) entry which is preliminary data.</text>
</comment>